<proteinExistence type="predicted"/>
<organism evidence="9 10">
    <name type="scientific">Weissella viridescens</name>
    <name type="common">Lactobacillus viridescens</name>
    <dbReference type="NCBI Taxonomy" id="1629"/>
    <lineage>
        <taxon>Bacteria</taxon>
        <taxon>Bacillati</taxon>
        <taxon>Bacillota</taxon>
        <taxon>Bacilli</taxon>
        <taxon>Lactobacillales</taxon>
        <taxon>Lactobacillaceae</taxon>
        <taxon>Weissella</taxon>
    </lineage>
</organism>
<dbReference type="PANTHER" id="PTHR32024">
    <property type="entry name" value="TRK SYSTEM POTASSIUM UPTAKE PROTEIN TRKG-RELATED"/>
    <property type="match status" value="1"/>
</dbReference>
<comment type="subcellular location">
    <subcellularLocation>
        <location evidence="1">Cell membrane</location>
        <topology evidence="1">Multi-pass membrane protein</topology>
    </subcellularLocation>
</comment>
<dbReference type="PANTHER" id="PTHR32024:SF1">
    <property type="entry name" value="KTR SYSTEM POTASSIUM UPTAKE PROTEIN B"/>
    <property type="match status" value="1"/>
</dbReference>
<feature type="transmembrane region" description="Helical" evidence="8">
    <location>
        <begin position="12"/>
        <end position="33"/>
    </location>
</feature>
<dbReference type="InterPro" id="IPR003445">
    <property type="entry name" value="Cat_transpt"/>
</dbReference>
<keyword evidence="3" id="KW-1003">Cell membrane</keyword>
<keyword evidence="2" id="KW-0813">Transport</keyword>
<dbReference type="Proteomes" id="UP000254621">
    <property type="component" value="Unassembled WGS sequence"/>
</dbReference>
<dbReference type="GO" id="GO:0005886">
    <property type="term" value="C:plasma membrane"/>
    <property type="evidence" value="ECO:0007669"/>
    <property type="project" value="UniProtKB-SubCell"/>
</dbReference>
<feature type="transmembrane region" description="Helical" evidence="8">
    <location>
        <begin position="129"/>
        <end position="148"/>
    </location>
</feature>
<dbReference type="EMBL" id="UHIV01000001">
    <property type="protein sequence ID" value="SUP52337.1"/>
    <property type="molecule type" value="Genomic_DNA"/>
</dbReference>
<name>A0A380NWN4_WEIVI</name>
<evidence type="ECO:0000256" key="2">
    <source>
        <dbReference type="ARBA" id="ARBA00022448"/>
    </source>
</evidence>
<sequence>MTPMAHQHGIRVSFIDALFTAVSATAITGLTTLNTANTWSYFGQIVILLMIEVGALGFMTFTVLLLTITRQKIDLKARLLMQDALNLRNLADVKVMLTYVFSLSAIIQVAGALLLSFDFIPRFGVGKGIYFSVAHSISAFGNAGFTFFAQPVSMFKNDAYVLIVWMLLIWQVRSAS</sequence>
<evidence type="ECO:0000313" key="9">
    <source>
        <dbReference type="EMBL" id="SUP52337.1"/>
    </source>
</evidence>
<keyword evidence="7 8" id="KW-0472">Membrane</keyword>
<evidence type="ECO:0000256" key="5">
    <source>
        <dbReference type="ARBA" id="ARBA00022989"/>
    </source>
</evidence>
<dbReference type="GO" id="GO:0030001">
    <property type="term" value="P:metal ion transport"/>
    <property type="evidence" value="ECO:0007669"/>
    <property type="project" value="UniProtKB-ARBA"/>
</dbReference>
<evidence type="ECO:0000313" key="10">
    <source>
        <dbReference type="Proteomes" id="UP000254621"/>
    </source>
</evidence>
<accession>A0A380NWN4</accession>
<evidence type="ECO:0000256" key="7">
    <source>
        <dbReference type="ARBA" id="ARBA00023136"/>
    </source>
</evidence>
<keyword evidence="5 8" id="KW-1133">Transmembrane helix</keyword>
<gene>
    <name evidence="9" type="primary">ktrB_1</name>
    <name evidence="9" type="ORF">NCTC13645_00222</name>
</gene>
<reference evidence="9 10" key="1">
    <citation type="submission" date="2018-06" db="EMBL/GenBank/DDBJ databases">
        <authorList>
            <consortium name="Pathogen Informatics"/>
            <person name="Doyle S."/>
        </authorList>
    </citation>
    <scope>NUCLEOTIDE SEQUENCE [LARGE SCALE GENOMIC DNA]</scope>
    <source>
        <strain evidence="9 10">NCTC13645</strain>
    </source>
</reference>
<evidence type="ECO:0000256" key="6">
    <source>
        <dbReference type="ARBA" id="ARBA00023065"/>
    </source>
</evidence>
<keyword evidence="4 8" id="KW-0812">Transmembrane</keyword>
<evidence type="ECO:0000256" key="8">
    <source>
        <dbReference type="SAM" id="Phobius"/>
    </source>
</evidence>
<dbReference type="AlphaFoldDB" id="A0A380NWN4"/>
<feature type="transmembrane region" description="Helical" evidence="8">
    <location>
        <begin position="96"/>
        <end position="117"/>
    </location>
</feature>
<evidence type="ECO:0000256" key="1">
    <source>
        <dbReference type="ARBA" id="ARBA00004651"/>
    </source>
</evidence>
<dbReference type="GO" id="GO:0008324">
    <property type="term" value="F:monoatomic cation transmembrane transporter activity"/>
    <property type="evidence" value="ECO:0007669"/>
    <property type="project" value="InterPro"/>
</dbReference>
<evidence type="ECO:0000256" key="3">
    <source>
        <dbReference type="ARBA" id="ARBA00022475"/>
    </source>
</evidence>
<feature type="transmembrane region" description="Helical" evidence="8">
    <location>
        <begin position="45"/>
        <end position="68"/>
    </location>
</feature>
<protein>
    <submittedName>
        <fullName evidence="9">Ktr system potassium uptake protein B</fullName>
    </submittedName>
</protein>
<evidence type="ECO:0000256" key="4">
    <source>
        <dbReference type="ARBA" id="ARBA00022692"/>
    </source>
</evidence>
<keyword evidence="6" id="KW-0406">Ion transport</keyword>
<dbReference type="Pfam" id="PF02386">
    <property type="entry name" value="TrkH"/>
    <property type="match status" value="1"/>
</dbReference>